<evidence type="ECO:0000313" key="12">
    <source>
        <dbReference type="EMBL" id="GAA6169063.1"/>
    </source>
</evidence>
<comment type="subcellular location">
    <subcellularLocation>
        <location evidence="1">Cell inner membrane</location>
        <topology evidence="1">Single-pass membrane protein</topology>
    </subcellularLocation>
</comment>
<evidence type="ECO:0000256" key="9">
    <source>
        <dbReference type="ARBA" id="ARBA00023136"/>
    </source>
</evidence>
<comment type="caution">
    <text evidence="12">The sequence shown here is derived from an EMBL/GenBank/DDBJ whole genome shotgun (WGS) entry which is preliminary data.</text>
</comment>
<keyword evidence="13" id="KW-1185">Reference proteome</keyword>
<evidence type="ECO:0000256" key="8">
    <source>
        <dbReference type="ARBA" id="ARBA00022989"/>
    </source>
</evidence>
<gene>
    <name evidence="12" type="ORF">NBRC116591_28740</name>
</gene>
<dbReference type="PIRSF" id="PIRSF006291">
    <property type="entry name" value="GspM"/>
    <property type="match status" value="1"/>
</dbReference>
<keyword evidence="7 10" id="KW-0653">Protein transport</keyword>
<dbReference type="Pfam" id="PF04612">
    <property type="entry name" value="T2SSM"/>
    <property type="match status" value="1"/>
</dbReference>
<comment type="similarity">
    <text evidence="2 10">Belongs to the GSP M family.</text>
</comment>
<name>A0ABQ0ABN0_9GAMM</name>
<feature type="transmembrane region" description="Helical" evidence="11">
    <location>
        <begin position="17"/>
        <end position="36"/>
    </location>
</feature>
<keyword evidence="8 11" id="KW-1133">Transmembrane helix</keyword>
<evidence type="ECO:0000256" key="4">
    <source>
        <dbReference type="ARBA" id="ARBA00022475"/>
    </source>
</evidence>
<evidence type="ECO:0000313" key="13">
    <source>
        <dbReference type="Proteomes" id="UP001465153"/>
    </source>
</evidence>
<keyword evidence="5 10" id="KW-0997">Cell inner membrane</keyword>
<evidence type="ECO:0000256" key="5">
    <source>
        <dbReference type="ARBA" id="ARBA00022519"/>
    </source>
</evidence>
<dbReference type="InterPro" id="IPR007690">
    <property type="entry name" value="T2SS_GspM"/>
</dbReference>
<evidence type="ECO:0000256" key="2">
    <source>
        <dbReference type="ARBA" id="ARBA00010637"/>
    </source>
</evidence>
<evidence type="ECO:0000256" key="1">
    <source>
        <dbReference type="ARBA" id="ARBA00004377"/>
    </source>
</evidence>
<keyword evidence="3 10" id="KW-0813">Transport</keyword>
<organism evidence="12 13">
    <name type="scientific">Sessilibacter corallicola</name>
    <dbReference type="NCBI Taxonomy" id="2904075"/>
    <lineage>
        <taxon>Bacteria</taxon>
        <taxon>Pseudomonadati</taxon>
        <taxon>Pseudomonadota</taxon>
        <taxon>Gammaproteobacteria</taxon>
        <taxon>Cellvibrionales</taxon>
        <taxon>Cellvibrionaceae</taxon>
        <taxon>Sessilibacter</taxon>
    </lineage>
</organism>
<reference evidence="12 13" key="1">
    <citation type="submission" date="2024-04" db="EMBL/GenBank/DDBJ databases">
        <title>Draft genome sequence of Sessilibacter corallicola NBRC 116591.</title>
        <authorList>
            <person name="Miyakawa T."/>
            <person name="Kusuya Y."/>
            <person name="Miura T."/>
        </authorList>
    </citation>
    <scope>NUCLEOTIDE SEQUENCE [LARGE SCALE GENOMIC DNA]</scope>
    <source>
        <strain evidence="12 13">KU-00831-HH</strain>
    </source>
</reference>
<dbReference type="Gene3D" id="3.30.1360.100">
    <property type="entry name" value="General secretion pathway protein M, EpsM"/>
    <property type="match status" value="1"/>
</dbReference>
<dbReference type="RefSeq" id="WP_353303708.1">
    <property type="nucleotide sequence ID" value="NZ_BAABWN010000009.1"/>
</dbReference>
<sequence length="158" mass="17711">MSAIEQYWMTLTRRDQIALLICGCAVSLAAIWWLILEPSAKALDSQVLSTQSSAERLTRVRDMALELQQYRSGDTTQVSGAPLSELIDRSLRGRGLQMSSFQPVREGEVRLRLEEAEYTKVVGWLHQMESEEGLTAKELTVTPTRTSGRVSVSVRLAR</sequence>
<evidence type="ECO:0000256" key="10">
    <source>
        <dbReference type="PIRNR" id="PIRNR006291"/>
    </source>
</evidence>
<evidence type="ECO:0000256" key="7">
    <source>
        <dbReference type="ARBA" id="ARBA00022927"/>
    </source>
</evidence>
<dbReference type="SUPFAM" id="SSF103054">
    <property type="entry name" value="General secretion pathway protein M, EpsM"/>
    <property type="match status" value="1"/>
</dbReference>
<evidence type="ECO:0000256" key="11">
    <source>
        <dbReference type="SAM" id="Phobius"/>
    </source>
</evidence>
<keyword evidence="9 10" id="KW-0472">Membrane</keyword>
<dbReference type="InterPro" id="IPR023229">
    <property type="entry name" value="T2SS_M_periplasmic_sf"/>
</dbReference>
<dbReference type="EMBL" id="BAABWN010000009">
    <property type="protein sequence ID" value="GAA6169063.1"/>
    <property type="molecule type" value="Genomic_DNA"/>
</dbReference>
<comment type="function">
    <text evidence="10">Inner membrane component of the type II secretion system required for the energy-dependent secretion of extracellular factors such as proteases and toxins from the periplasm.</text>
</comment>
<proteinExistence type="inferred from homology"/>
<dbReference type="Proteomes" id="UP001465153">
    <property type="component" value="Unassembled WGS sequence"/>
</dbReference>
<evidence type="ECO:0000256" key="6">
    <source>
        <dbReference type="ARBA" id="ARBA00022692"/>
    </source>
</evidence>
<evidence type="ECO:0000256" key="3">
    <source>
        <dbReference type="ARBA" id="ARBA00022448"/>
    </source>
</evidence>
<accession>A0ABQ0ABN0</accession>
<keyword evidence="6 11" id="KW-0812">Transmembrane</keyword>
<keyword evidence="4 10" id="KW-1003">Cell membrane</keyword>
<protein>
    <recommendedName>
        <fullName evidence="10">Type II secretion system protein M</fullName>
        <shortName evidence="10">T2SS protein M</shortName>
    </recommendedName>
    <alternativeName>
        <fullName evidence="10">General secretion pathway protein M</fullName>
    </alternativeName>
</protein>